<dbReference type="InterPro" id="IPR036213">
    <property type="entry name" value="Calpain_III_sf"/>
</dbReference>
<evidence type="ECO:0000256" key="6">
    <source>
        <dbReference type="ARBA" id="ARBA00023065"/>
    </source>
</evidence>
<dbReference type="InterPro" id="IPR057366">
    <property type="entry name" value="TRPM-like"/>
</dbReference>
<dbReference type="Pfam" id="PF00648">
    <property type="entry name" value="Peptidase_C2"/>
    <property type="match status" value="1"/>
</dbReference>
<dbReference type="FunFam" id="3.90.70.10:FF:000114">
    <property type="entry name" value="Calpain a"/>
    <property type="match status" value="1"/>
</dbReference>
<evidence type="ECO:0000256" key="1">
    <source>
        <dbReference type="ARBA" id="ARBA00004141"/>
    </source>
</evidence>
<dbReference type="Pfam" id="PF25508">
    <property type="entry name" value="TRPM2"/>
    <property type="match status" value="1"/>
</dbReference>
<dbReference type="InterPro" id="IPR001300">
    <property type="entry name" value="Peptidase_C2_calpain_cat"/>
</dbReference>
<keyword evidence="5" id="KW-1133">Transmembrane helix</keyword>
<dbReference type="InParanoid" id="K1QU26"/>
<dbReference type="InterPro" id="IPR050927">
    <property type="entry name" value="TRPM"/>
</dbReference>
<dbReference type="SUPFAM" id="SSF49562">
    <property type="entry name" value="C2 domain (Calcium/lipid-binding domain, CaLB)"/>
    <property type="match status" value="1"/>
</dbReference>
<evidence type="ECO:0000256" key="2">
    <source>
        <dbReference type="ARBA" id="ARBA00007623"/>
    </source>
</evidence>
<comment type="subcellular location">
    <subcellularLocation>
        <location evidence="1">Membrane</location>
        <topology evidence="1">Multi-pass membrane protein</topology>
    </subcellularLocation>
</comment>
<dbReference type="CDD" id="cd00044">
    <property type="entry name" value="CysPc"/>
    <property type="match status" value="1"/>
</dbReference>
<dbReference type="InterPro" id="IPR041491">
    <property type="entry name" value="TRPM_SLOG"/>
</dbReference>
<dbReference type="InterPro" id="IPR038765">
    <property type="entry name" value="Papain-like_cys_pep_sf"/>
</dbReference>
<keyword evidence="3" id="KW-0813">Transport</keyword>
<dbReference type="PROSITE" id="PS50004">
    <property type="entry name" value="C2"/>
    <property type="match status" value="1"/>
</dbReference>
<dbReference type="Gene3D" id="3.90.70.10">
    <property type="entry name" value="Cysteine proteinases"/>
    <property type="match status" value="1"/>
</dbReference>
<feature type="active site" evidence="9">
    <location>
        <position position="1111"/>
    </location>
</feature>
<dbReference type="GO" id="GO:0004198">
    <property type="term" value="F:calcium-dependent cysteine-type endopeptidase activity"/>
    <property type="evidence" value="ECO:0007669"/>
    <property type="project" value="InterPro"/>
</dbReference>
<gene>
    <name evidence="11" type="ORF">CGI_10004929</name>
</gene>
<dbReference type="PROSITE" id="PS50203">
    <property type="entry name" value="CALPAIN_CAT"/>
    <property type="match status" value="1"/>
</dbReference>
<dbReference type="MEROPS" id="C02.026"/>
<feature type="active site" evidence="9">
    <location>
        <position position="1143"/>
    </location>
</feature>
<evidence type="ECO:0000256" key="10">
    <source>
        <dbReference type="PROSITE-ProRule" id="PRU00239"/>
    </source>
</evidence>
<dbReference type="Gene3D" id="2.60.40.150">
    <property type="entry name" value="C2 domain"/>
    <property type="match status" value="1"/>
</dbReference>
<dbReference type="SMART" id="SM00720">
    <property type="entry name" value="calpain_III"/>
    <property type="match status" value="1"/>
</dbReference>
<accession>K1QU26</accession>
<comment type="similarity">
    <text evidence="2">Belongs to the peptidase C2 family.</text>
</comment>
<dbReference type="SMART" id="SM00230">
    <property type="entry name" value="CysPc"/>
    <property type="match status" value="1"/>
</dbReference>
<comment type="caution">
    <text evidence="10">Lacks conserved residue(s) required for the propagation of feature annotation.</text>
</comment>
<keyword evidence="4" id="KW-0812">Transmembrane</keyword>
<dbReference type="PANTHER" id="PTHR13800:SF1">
    <property type="entry name" value="TRANSIENT RECEPTOR POTENTIAL CATION CHANNEL TRPM"/>
    <property type="match status" value="1"/>
</dbReference>
<dbReference type="InterPro" id="IPR022682">
    <property type="entry name" value="Calpain_domain_III"/>
</dbReference>
<dbReference type="PANTHER" id="PTHR13800">
    <property type="entry name" value="TRANSIENT RECEPTOR POTENTIAL CATION CHANNEL, SUBFAMILY M, MEMBER 6"/>
    <property type="match status" value="1"/>
</dbReference>
<dbReference type="GO" id="GO:0030001">
    <property type="term" value="P:metal ion transport"/>
    <property type="evidence" value="ECO:0007669"/>
    <property type="project" value="TreeGrafter"/>
</dbReference>
<reference evidence="11" key="1">
    <citation type="journal article" date="2012" name="Nature">
        <title>The oyster genome reveals stress adaptation and complexity of shell formation.</title>
        <authorList>
            <person name="Zhang G."/>
            <person name="Fang X."/>
            <person name="Guo X."/>
            <person name="Li L."/>
            <person name="Luo R."/>
            <person name="Xu F."/>
            <person name="Yang P."/>
            <person name="Zhang L."/>
            <person name="Wang X."/>
            <person name="Qi H."/>
            <person name="Xiong Z."/>
            <person name="Que H."/>
            <person name="Xie Y."/>
            <person name="Holland P.W."/>
            <person name="Paps J."/>
            <person name="Zhu Y."/>
            <person name="Wu F."/>
            <person name="Chen Y."/>
            <person name="Wang J."/>
            <person name="Peng C."/>
            <person name="Meng J."/>
            <person name="Yang L."/>
            <person name="Liu J."/>
            <person name="Wen B."/>
            <person name="Zhang N."/>
            <person name="Huang Z."/>
            <person name="Zhu Q."/>
            <person name="Feng Y."/>
            <person name="Mount A."/>
            <person name="Hedgecock D."/>
            <person name="Xu Z."/>
            <person name="Liu Y."/>
            <person name="Domazet-Loso T."/>
            <person name="Du Y."/>
            <person name="Sun X."/>
            <person name="Zhang S."/>
            <person name="Liu B."/>
            <person name="Cheng P."/>
            <person name="Jiang X."/>
            <person name="Li J."/>
            <person name="Fan D."/>
            <person name="Wang W."/>
            <person name="Fu W."/>
            <person name="Wang T."/>
            <person name="Wang B."/>
            <person name="Zhang J."/>
            <person name="Peng Z."/>
            <person name="Li Y."/>
            <person name="Li N."/>
            <person name="Wang J."/>
            <person name="Chen M."/>
            <person name="He Y."/>
            <person name="Tan F."/>
            <person name="Song X."/>
            <person name="Zheng Q."/>
            <person name="Huang R."/>
            <person name="Yang H."/>
            <person name="Du X."/>
            <person name="Chen L."/>
            <person name="Yang M."/>
            <person name="Gaffney P.M."/>
            <person name="Wang S."/>
            <person name="Luo L."/>
            <person name="She Z."/>
            <person name="Ming Y."/>
            <person name="Huang W."/>
            <person name="Zhang S."/>
            <person name="Huang B."/>
            <person name="Zhang Y."/>
            <person name="Qu T."/>
            <person name="Ni P."/>
            <person name="Miao G."/>
            <person name="Wang J."/>
            <person name="Wang Q."/>
            <person name="Steinberg C.E."/>
            <person name="Wang H."/>
            <person name="Li N."/>
            <person name="Qian L."/>
            <person name="Zhang G."/>
            <person name="Li Y."/>
            <person name="Yang H."/>
            <person name="Liu X."/>
            <person name="Wang J."/>
            <person name="Yin Y."/>
            <person name="Wang J."/>
        </authorList>
    </citation>
    <scope>NUCLEOTIDE SEQUENCE [LARGE SCALE GENOMIC DNA]</scope>
    <source>
        <strain evidence="11">05x7-T-G4-1.051#20</strain>
    </source>
</reference>
<dbReference type="SMART" id="SM00239">
    <property type="entry name" value="C2"/>
    <property type="match status" value="1"/>
</dbReference>
<dbReference type="SUPFAM" id="SSF49758">
    <property type="entry name" value="Calpain large subunit, middle domain (domain III)"/>
    <property type="match status" value="1"/>
</dbReference>
<dbReference type="Gene3D" id="2.60.120.380">
    <property type="match status" value="1"/>
</dbReference>
<keyword evidence="6" id="KW-0406">Ion transport</keyword>
<protein>
    <submittedName>
        <fullName evidence="11">Calpain-5</fullName>
    </submittedName>
</protein>
<evidence type="ECO:0000256" key="3">
    <source>
        <dbReference type="ARBA" id="ARBA00022448"/>
    </source>
</evidence>
<dbReference type="InterPro" id="IPR022684">
    <property type="entry name" value="Calpain_cysteine_protease"/>
</dbReference>
<dbReference type="GO" id="GO:0005261">
    <property type="term" value="F:monoatomic cation channel activity"/>
    <property type="evidence" value="ECO:0007669"/>
    <property type="project" value="TreeGrafter"/>
</dbReference>
<dbReference type="HOGENOM" id="CLU_248907_0_0_1"/>
<dbReference type="GO" id="GO:0005886">
    <property type="term" value="C:plasma membrane"/>
    <property type="evidence" value="ECO:0007669"/>
    <property type="project" value="TreeGrafter"/>
</dbReference>
<dbReference type="InterPro" id="IPR022683">
    <property type="entry name" value="Calpain_III"/>
</dbReference>
<dbReference type="Pfam" id="PF01067">
    <property type="entry name" value="Calpain_III"/>
    <property type="match status" value="1"/>
</dbReference>
<keyword evidence="8" id="KW-0407">Ion channel</keyword>
<dbReference type="InterPro" id="IPR035892">
    <property type="entry name" value="C2_domain_sf"/>
</dbReference>
<evidence type="ECO:0000256" key="4">
    <source>
        <dbReference type="ARBA" id="ARBA00022692"/>
    </source>
</evidence>
<evidence type="ECO:0000256" key="7">
    <source>
        <dbReference type="ARBA" id="ARBA00023136"/>
    </source>
</evidence>
<name>K1QU26_MAGGI</name>
<sequence>MAGVGMDTKIYPSEKYDRVRFSSDQGGAGPSAMNLKERKIQQDRFYEVQSALTLEEARYSEMRKKIPGLGRIPKDRINTQSQDSEFQKRKQEHVVFVKQNFRQIECSKFVPDPKKLGVKKIRDLKCHCGEILTEHAGLSSAQPMNNVQRDIVEAYLIPEKLRSHINRETLFKAPPENLASLLHSVPWSKEDAFRENICTTFGKISFVNNDNSKPAKYVRLSHNDSVDRCLELMEKHWKIMEPKRPSLCISVIGGAKSFKLDNKMRETFNTGLIKAAKTTNAWLITTGSNVGVMKAVGNAVSEGQSFLWDDDRITHTLRLIGIGPWGYVKDRKYLESDGDGCFPVHFKTSNIIQHGKPVPLNPNHTHFVFVDDGYRNNYKGASEFRASFEQKVSKPTEAGGLGIPVVLVILEGGTDAISDAMVSLNHHIPVVVCSGTGRAADILAYAYSHTRSNKGELKPKHEDKLIEKIFDAYGERWKEKEIEENIRLHLTNVKKCMEHRDLINIFPMNKHEDLDIAILTALLNSKAGETSDEIRQNQLKLALTWDRADIAQEEIFREDVLWPTGSLDDVLMEAIMEERVEFVALILTQNVVMKEFLTTQKLQDLYDKSLSRMDSHHLKKLMRRTINSEEFSYDNLARLMESLMDKYDHDFDESSIVDTGPGKKFSPVLTNAQQHFKFPFKQLMIWSILMLRQKMAMFAWQMGSEPVTSAVAASRIYGSMAEHIHRNESALKEKVLAYKDEFEHLARSVLDECHIKHQEKAMMLAERKSPSWSSMTSLQIAASAGNRVYLSSVACRNSIDATWRRGIYSRWKVLVTVFLPFLLFTPFLEVNAMGEKKAKTFQKILTFYTAPITKFTHHSVISSIMPTAFKKQKYSSIRSECLSKGILFEDPEFPANNKSIFYSKIDTEIEWKRPKELCKVPKLVVEGVTCDDLNQGELGNTWFVTACASLALEKKLFEKVLPNLKEQEWDERAEKNKYAGVFHFHFWRFGEWVDIVIDDRLPTKNGKLIFCHSKSRNEFWSALLEKAYAKLYGDYESLNDGRSADALVDFTGGVAEKLVLTRLDLNDTKIVDQLFYKLKESCDNSALMNCNIECQKTEVGKELPNGLILGHGYNITKVLESKVEKKLQGAVGNNTLQMVRLANPWGIKEWNGPWSDDSPEWSKINKSEWEKMGLKFEQEGEFWMSFQDFMNTFTNIDICHFVNTSIISIKKTWSEAMFHGEWTVSGRNGGNDFNSATFLSNPQFVFDINGQNDRVMVSLEQHDIKPGRQELGIQLNTIGFQIMKVEENRKYRVHIVGEKVFASEYSKSRSVFGIMILPKGRYVVVPTTTSSDELGPFMLRLYTGSSSGARELTMECPSNGCPCAANFVLVSTVTIESCSELEIPPKSKVKTMDPYVKIICEGEKVQSIVVNNEKNPKFGTKATFYRKKVDQPIIVEVWNCNTLVDDYIAEARIEENGNESGISKELQLFGRKKEAAMEKPGKMKIHICSSNDLQYL</sequence>
<organism evidence="11">
    <name type="scientific">Magallana gigas</name>
    <name type="common">Pacific oyster</name>
    <name type="synonym">Crassostrea gigas</name>
    <dbReference type="NCBI Taxonomy" id="29159"/>
    <lineage>
        <taxon>Eukaryota</taxon>
        <taxon>Metazoa</taxon>
        <taxon>Spiralia</taxon>
        <taxon>Lophotrochozoa</taxon>
        <taxon>Mollusca</taxon>
        <taxon>Bivalvia</taxon>
        <taxon>Autobranchia</taxon>
        <taxon>Pteriomorphia</taxon>
        <taxon>Ostreida</taxon>
        <taxon>Ostreoidea</taxon>
        <taxon>Ostreidae</taxon>
        <taxon>Magallana</taxon>
    </lineage>
</organism>
<dbReference type="InterPro" id="IPR000008">
    <property type="entry name" value="C2_dom"/>
</dbReference>
<dbReference type="SUPFAM" id="SSF54001">
    <property type="entry name" value="Cysteine proteinases"/>
    <property type="match status" value="1"/>
</dbReference>
<dbReference type="EMBL" id="JH818392">
    <property type="protein sequence ID" value="EKC34764.1"/>
    <property type="molecule type" value="Genomic_DNA"/>
</dbReference>
<keyword evidence="7" id="KW-0472">Membrane</keyword>
<evidence type="ECO:0000256" key="9">
    <source>
        <dbReference type="PIRSR" id="PIRSR622684-1"/>
    </source>
</evidence>
<proteinExistence type="inferred from homology"/>
<dbReference type="Pfam" id="PF00168">
    <property type="entry name" value="C2"/>
    <property type="match status" value="1"/>
</dbReference>
<evidence type="ECO:0000313" key="11">
    <source>
        <dbReference type="EMBL" id="EKC34764.1"/>
    </source>
</evidence>
<dbReference type="Pfam" id="PF18139">
    <property type="entry name" value="LSDAT_euk"/>
    <property type="match status" value="1"/>
</dbReference>
<evidence type="ECO:0000256" key="5">
    <source>
        <dbReference type="ARBA" id="ARBA00022989"/>
    </source>
</evidence>
<dbReference type="GO" id="GO:0006508">
    <property type="term" value="P:proteolysis"/>
    <property type="evidence" value="ECO:0007669"/>
    <property type="project" value="InterPro"/>
</dbReference>
<dbReference type="PRINTS" id="PR00704">
    <property type="entry name" value="CALPAIN"/>
</dbReference>
<evidence type="ECO:0000256" key="8">
    <source>
        <dbReference type="ARBA" id="ARBA00023303"/>
    </source>
</evidence>